<keyword evidence="12" id="KW-0325">Glycoprotein</keyword>
<evidence type="ECO:0000256" key="1">
    <source>
        <dbReference type="ARBA" id="ARBA00001947"/>
    </source>
</evidence>
<dbReference type="Pfam" id="PF04389">
    <property type="entry name" value="Peptidase_M28"/>
    <property type="match status" value="1"/>
</dbReference>
<dbReference type="Gene3D" id="3.50.30.30">
    <property type="match status" value="1"/>
</dbReference>
<feature type="chain" id="PRO_5045127496" description="Peptide hydrolase" evidence="14">
    <location>
        <begin position="16"/>
        <end position="513"/>
    </location>
</feature>
<keyword evidence="8 13" id="KW-0479">Metal-binding</keyword>
<dbReference type="PANTHER" id="PTHR12147">
    <property type="entry name" value="METALLOPEPTIDASE M28 FAMILY MEMBER"/>
    <property type="match status" value="1"/>
</dbReference>
<feature type="domain" description="PA" evidence="15">
    <location>
        <begin position="130"/>
        <end position="218"/>
    </location>
</feature>
<keyword evidence="7 13" id="KW-0645">Protease</keyword>
<feature type="signal peptide" evidence="14">
    <location>
        <begin position="1"/>
        <end position="15"/>
    </location>
</feature>
<evidence type="ECO:0000259" key="16">
    <source>
        <dbReference type="Pfam" id="PF04389"/>
    </source>
</evidence>
<comment type="subcellular location">
    <subcellularLocation>
        <location evidence="2">Secreted</location>
    </subcellularLocation>
</comment>
<comment type="similarity">
    <text evidence="4">Belongs to the peptidase M28 family. M28A subfamily.</text>
</comment>
<dbReference type="InterPro" id="IPR003137">
    <property type="entry name" value="PA_domain"/>
</dbReference>
<dbReference type="Pfam" id="PF02225">
    <property type="entry name" value="PA"/>
    <property type="match status" value="1"/>
</dbReference>
<name>A0ABR0ESF4_ZASCE</name>
<evidence type="ECO:0000256" key="14">
    <source>
        <dbReference type="SAM" id="SignalP"/>
    </source>
</evidence>
<evidence type="ECO:0000256" key="3">
    <source>
        <dbReference type="ARBA" id="ARBA00005634"/>
    </source>
</evidence>
<gene>
    <name evidence="17" type="ORF">PRZ48_005062</name>
</gene>
<dbReference type="Gene3D" id="3.40.630.10">
    <property type="entry name" value="Zn peptidases"/>
    <property type="match status" value="1"/>
</dbReference>
<dbReference type="SUPFAM" id="SSF52025">
    <property type="entry name" value="PA domain"/>
    <property type="match status" value="1"/>
</dbReference>
<evidence type="ECO:0000313" key="17">
    <source>
        <dbReference type="EMBL" id="KAK4504146.1"/>
    </source>
</evidence>
<keyword evidence="11 13" id="KW-0862">Zinc</keyword>
<dbReference type="PANTHER" id="PTHR12147:SF26">
    <property type="entry name" value="PEPTIDASE M28 DOMAIN-CONTAINING PROTEIN"/>
    <property type="match status" value="1"/>
</dbReference>
<accession>A0ABR0ESF4</accession>
<keyword evidence="5" id="KW-0031">Aminopeptidase</keyword>
<evidence type="ECO:0000256" key="4">
    <source>
        <dbReference type="ARBA" id="ARBA00005957"/>
    </source>
</evidence>
<evidence type="ECO:0000256" key="2">
    <source>
        <dbReference type="ARBA" id="ARBA00004613"/>
    </source>
</evidence>
<comment type="caution">
    <text evidence="17">The sequence shown here is derived from an EMBL/GenBank/DDBJ whole genome shotgun (WGS) entry which is preliminary data.</text>
</comment>
<evidence type="ECO:0000256" key="10">
    <source>
        <dbReference type="ARBA" id="ARBA00022801"/>
    </source>
</evidence>
<evidence type="ECO:0000256" key="12">
    <source>
        <dbReference type="ARBA" id="ARBA00023180"/>
    </source>
</evidence>
<comment type="similarity">
    <text evidence="3">Belongs to the peptidase M28 family. M28B subfamily.</text>
</comment>
<evidence type="ECO:0000256" key="11">
    <source>
        <dbReference type="ARBA" id="ARBA00022833"/>
    </source>
</evidence>
<proteinExistence type="inferred from homology"/>
<organism evidence="17 18">
    <name type="scientific">Zasmidium cellare</name>
    <name type="common">Wine cellar mold</name>
    <name type="synonym">Racodium cellare</name>
    <dbReference type="NCBI Taxonomy" id="395010"/>
    <lineage>
        <taxon>Eukaryota</taxon>
        <taxon>Fungi</taxon>
        <taxon>Dikarya</taxon>
        <taxon>Ascomycota</taxon>
        <taxon>Pezizomycotina</taxon>
        <taxon>Dothideomycetes</taxon>
        <taxon>Dothideomycetidae</taxon>
        <taxon>Mycosphaerellales</taxon>
        <taxon>Mycosphaerellaceae</taxon>
        <taxon>Zasmidium</taxon>
    </lineage>
</organism>
<dbReference type="InterPro" id="IPR045175">
    <property type="entry name" value="M28_fam"/>
</dbReference>
<dbReference type="Proteomes" id="UP001305779">
    <property type="component" value="Unassembled WGS sequence"/>
</dbReference>
<evidence type="ECO:0000256" key="7">
    <source>
        <dbReference type="ARBA" id="ARBA00022670"/>
    </source>
</evidence>
<keyword evidence="6" id="KW-0964">Secreted</keyword>
<evidence type="ECO:0000256" key="5">
    <source>
        <dbReference type="ARBA" id="ARBA00022438"/>
    </source>
</evidence>
<dbReference type="EC" id="3.4.-.-" evidence="13"/>
<sequence length="513" mass="54780">MVRSALVLFAATVAATNLERQAGYGTTPNKPLVDSKKLQESITEDALSQKAEELEQAAYSTAQRNRVFSSEGHLNTLDFIEGYLDTVSDYYTYRRQPFEALYSQSSGNFSAGGTTYTPIIFEYSPSGSATAPLVVVANEGCSAEDYPAEVADNIALIIRGTCEFGLKSALAGAAGAVGAVIYNNAPGYISGGTLSPPPRPEGEYVPTAGISQENGTALLERLNGGEEIEGMLGVESIIENRTTYNIIADTKGGDPNNILVLGGHSDSVYAGPGINDDGSGIIGILETAIQLAAYTTNQAVRFAFWSAEEFGLLGSEYYVANLSPEENQKIRLYLNFDMIASPNFVYALYDGDGSAFNISGPPGSAEAEEFFANWFKEQGLATTETDFDGRSDYGPFLDAGIPAGGVFTGAEELKTEEEVALFGGEAGVAYDINYHQAGDNYTNLNFEAFVTNTKAIAAAVAEYSTSFDSLPPRNATAARVKARGVHAHPHEKRQRAKHIRHTHDCGKTPKVAI</sequence>
<evidence type="ECO:0000256" key="6">
    <source>
        <dbReference type="ARBA" id="ARBA00022525"/>
    </source>
</evidence>
<keyword evidence="18" id="KW-1185">Reference proteome</keyword>
<dbReference type="CDD" id="cd03876">
    <property type="entry name" value="M28_SGAP_like"/>
    <property type="match status" value="1"/>
</dbReference>
<evidence type="ECO:0000259" key="15">
    <source>
        <dbReference type="Pfam" id="PF02225"/>
    </source>
</evidence>
<evidence type="ECO:0000313" key="18">
    <source>
        <dbReference type="Proteomes" id="UP001305779"/>
    </source>
</evidence>
<evidence type="ECO:0000256" key="8">
    <source>
        <dbReference type="ARBA" id="ARBA00022723"/>
    </source>
</evidence>
<protein>
    <recommendedName>
        <fullName evidence="13">Peptide hydrolase</fullName>
        <ecNumber evidence="13">3.4.-.-</ecNumber>
    </recommendedName>
</protein>
<evidence type="ECO:0000256" key="13">
    <source>
        <dbReference type="RuleBase" id="RU361240"/>
    </source>
</evidence>
<keyword evidence="10 13" id="KW-0378">Hydrolase</keyword>
<dbReference type="EMBL" id="JAXOVC010000003">
    <property type="protein sequence ID" value="KAK4504146.1"/>
    <property type="molecule type" value="Genomic_DNA"/>
</dbReference>
<dbReference type="InterPro" id="IPR041756">
    <property type="entry name" value="M28_SGAP-like"/>
</dbReference>
<keyword evidence="9 14" id="KW-0732">Signal</keyword>
<comment type="cofactor">
    <cofactor evidence="1">
        <name>Zn(2+)</name>
        <dbReference type="ChEBI" id="CHEBI:29105"/>
    </cofactor>
</comment>
<dbReference type="CDD" id="cd02130">
    <property type="entry name" value="PA_ScAPY_like"/>
    <property type="match status" value="1"/>
</dbReference>
<evidence type="ECO:0000256" key="9">
    <source>
        <dbReference type="ARBA" id="ARBA00022729"/>
    </source>
</evidence>
<dbReference type="InterPro" id="IPR046450">
    <property type="entry name" value="PA_dom_sf"/>
</dbReference>
<dbReference type="InterPro" id="IPR007484">
    <property type="entry name" value="Peptidase_M28"/>
</dbReference>
<feature type="domain" description="Peptidase M28" evidence="16">
    <location>
        <begin position="245"/>
        <end position="459"/>
    </location>
</feature>
<dbReference type="SUPFAM" id="SSF53187">
    <property type="entry name" value="Zn-dependent exopeptidases"/>
    <property type="match status" value="1"/>
</dbReference>
<reference evidence="17 18" key="1">
    <citation type="journal article" date="2023" name="G3 (Bethesda)">
        <title>A chromosome-level genome assembly of Zasmidium syzygii isolated from banana leaves.</title>
        <authorList>
            <person name="van Westerhoven A.C."/>
            <person name="Mehrabi R."/>
            <person name="Talebi R."/>
            <person name="Steentjes M.B.F."/>
            <person name="Corcolon B."/>
            <person name="Chong P.A."/>
            <person name="Kema G.H.J."/>
            <person name="Seidl M.F."/>
        </authorList>
    </citation>
    <scope>NUCLEOTIDE SEQUENCE [LARGE SCALE GENOMIC DNA]</scope>
    <source>
        <strain evidence="17 18">P124</strain>
    </source>
</reference>